<dbReference type="Pfam" id="PF13280">
    <property type="entry name" value="WYL"/>
    <property type="match status" value="1"/>
</dbReference>
<evidence type="ECO:0000313" key="3">
    <source>
        <dbReference type="EMBL" id="PWB00178.1"/>
    </source>
</evidence>
<evidence type="ECO:0000259" key="1">
    <source>
        <dbReference type="Pfam" id="PF13280"/>
    </source>
</evidence>
<dbReference type="AlphaFoldDB" id="A0A2V1ILH2"/>
<dbReference type="PROSITE" id="PS52050">
    <property type="entry name" value="WYL"/>
    <property type="match status" value="1"/>
</dbReference>
<comment type="caution">
    <text evidence="3">The sequence shown here is derived from an EMBL/GenBank/DDBJ whole genome shotgun (WGS) entry which is preliminary data.</text>
</comment>
<dbReference type="InterPro" id="IPR057727">
    <property type="entry name" value="WCX_dom"/>
</dbReference>
<organism evidence="3 4">
    <name type="scientific">Duncaniella muris</name>
    <dbReference type="NCBI Taxonomy" id="2094150"/>
    <lineage>
        <taxon>Bacteria</taxon>
        <taxon>Pseudomonadati</taxon>
        <taxon>Bacteroidota</taxon>
        <taxon>Bacteroidia</taxon>
        <taxon>Bacteroidales</taxon>
        <taxon>Muribaculaceae</taxon>
        <taxon>Duncaniella</taxon>
    </lineage>
</organism>
<dbReference type="EMBL" id="PUEC01000052">
    <property type="protein sequence ID" value="PWB00178.1"/>
    <property type="molecule type" value="Genomic_DNA"/>
</dbReference>
<gene>
    <name evidence="3" type="ORF">C5O23_13615</name>
</gene>
<dbReference type="PANTHER" id="PTHR34580">
    <property type="match status" value="1"/>
</dbReference>
<dbReference type="InterPro" id="IPR051534">
    <property type="entry name" value="CBASS_pafABC_assoc_protein"/>
</dbReference>
<feature type="domain" description="WCX" evidence="2">
    <location>
        <begin position="279"/>
        <end position="353"/>
    </location>
</feature>
<dbReference type="Proteomes" id="UP000244905">
    <property type="component" value="Unassembled WGS sequence"/>
</dbReference>
<evidence type="ECO:0000313" key="4">
    <source>
        <dbReference type="Proteomes" id="UP000244905"/>
    </source>
</evidence>
<keyword evidence="4" id="KW-1185">Reference proteome</keyword>
<reference evidence="4" key="1">
    <citation type="submission" date="2018-02" db="EMBL/GenBank/DDBJ databases">
        <authorList>
            <person name="Clavel T."/>
            <person name="Strowig T."/>
        </authorList>
    </citation>
    <scope>NUCLEOTIDE SEQUENCE [LARGE SCALE GENOMIC DNA]</scope>
    <source>
        <strain evidence="4">DSM 103720</strain>
    </source>
</reference>
<dbReference type="PANTHER" id="PTHR34580:SF9">
    <property type="entry name" value="SLL5097 PROTEIN"/>
    <property type="match status" value="1"/>
</dbReference>
<name>A0A2V1ILH2_9BACT</name>
<sequence>MCAMDLRTNKKICYLCKKYLIMPINRATLIRISTIDKCLQNHYRRWTINDLIDACSDALAEFEGRSNPVSRRTFQNDLALMRSDRLGYNAPIVVRENKYYEYEDPDFSITHLPLNDEGLDALNSALDILRQLQGFPQLASSIDTISKLNEQISRHTGSSVPAMDMEHVSGYRGAQFIGTIYDAVRKQQTIVIEYQSFKARQAEPLVVYPYLLKEYRNRWFLIAEKLTNRVPQVNIFALDRIQSVSVDKEHSFKKCVDFDPEHFFDDTIGVTKGIHDKARRVVIKIDRQQAPYVESKPFHKSQKVEQRFRDGSIQISLKVVINNELERLILGYGGHAEVIAPPAFRERVAESVRIAARHYSSKSEE</sequence>
<dbReference type="InterPro" id="IPR026881">
    <property type="entry name" value="WYL_dom"/>
</dbReference>
<proteinExistence type="predicted"/>
<evidence type="ECO:0000259" key="2">
    <source>
        <dbReference type="Pfam" id="PF25583"/>
    </source>
</evidence>
<protein>
    <submittedName>
        <fullName evidence="3">WYL domain-containing protein</fullName>
    </submittedName>
</protein>
<dbReference type="Pfam" id="PF25583">
    <property type="entry name" value="WCX"/>
    <property type="match status" value="1"/>
</dbReference>
<accession>A0A2V1ILH2</accession>
<feature type="domain" description="WYL" evidence="1">
    <location>
        <begin position="177"/>
        <end position="245"/>
    </location>
</feature>